<keyword evidence="3" id="KW-0238">DNA-binding</keyword>
<dbReference type="GO" id="GO:0003700">
    <property type="term" value="F:DNA-binding transcription factor activity"/>
    <property type="evidence" value="ECO:0007669"/>
    <property type="project" value="InterPro"/>
</dbReference>
<dbReference type="InterPro" id="IPR005119">
    <property type="entry name" value="LysR_subst-bd"/>
</dbReference>
<dbReference type="EMBL" id="OCSU01000002">
    <property type="protein sequence ID" value="SOE80584.1"/>
    <property type="molecule type" value="Genomic_DNA"/>
</dbReference>
<dbReference type="SUPFAM" id="SSF46785">
    <property type="entry name" value="Winged helix' DNA-binding domain"/>
    <property type="match status" value="1"/>
</dbReference>
<dbReference type="PROSITE" id="PS50931">
    <property type="entry name" value="HTH_LYSR"/>
    <property type="match status" value="1"/>
</dbReference>
<dbReference type="GO" id="GO:0032993">
    <property type="term" value="C:protein-DNA complex"/>
    <property type="evidence" value="ECO:0007669"/>
    <property type="project" value="TreeGrafter"/>
</dbReference>
<dbReference type="AlphaFoldDB" id="A0A7Z7I7A0"/>
<evidence type="ECO:0000313" key="7">
    <source>
        <dbReference type="Proteomes" id="UP000219522"/>
    </source>
</evidence>
<evidence type="ECO:0000259" key="5">
    <source>
        <dbReference type="PROSITE" id="PS50931"/>
    </source>
</evidence>
<proteinExistence type="inferred from homology"/>
<accession>A0A7Z7I7A0</accession>
<dbReference type="Proteomes" id="UP000219522">
    <property type="component" value="Unassembled WGS sequence"/>
</dbReference>
<dbReference type="SUPFAM" id="SSF53850">
    <property type="entry name" value="Periplasmic binding protein-like II"/>
    <property type="match status" value="1"/>
</dbReference>
<dbReference type="InterPro" id="IPR036390">
    <property type="entry name" value="WH_DNA-bd_sf"/>
</dbReference>
<dbReference type="Gene3D" id="3.40.190.10">
    <property type="entry name" value="Periplasmic binding protein-like II"/>
    <property type="match status" value="1"/>
</dbReference>
<comment type="caution">
    <text evidence="6">The sequence shown here is derived from an EMBL/GenBank/DDBJ whole genome shotgun (WGS) entry which is preliminary data.</text>
</comment>
<keyword evidence="2" id="KW-0805">Transcription regulation</keyword>
<dbReference type="Pfam" id="PF03466">
    <property type="entry name" value="LysR_substrate"/>
    <property type="match status" value="1"/>
</dbReference>
<evidence type="ECO:0000256" key="3">
    <source>
        <dbReference type="ARBA" id="ARBA00023125"/>
    </source>
</evidence>
<evidence type="ECO:0000256" key="4">
    <source>
        <dbReference type="ARBA" id="ARBA00023163"/>
    </source>
</evidence>
<dbReference type="PANTHER" id="PTHR30346">
    <property type="entry name" value="TRANSCRIPTIONAL DUAL REGULATOR HCAR-RELATED"/>
    <property type="match status" value="1"/>
</dbReference>
<dbReference type="InterPro" id="IPR000847">
    <property type="entry name" value="LysR_HTH_N"/>
</dbReference>
<gene>
    <name evidence="6" type="ORF">SAMN05446927_3812</name>
</gene>
<keyword evidence="7" id="KW-1185">Reference proteome</keyword>
<dbReference type="InterPro" id="IPR036388">
    <property type="entry name" value="WH-like_DNA-bd_sf"/>
</dbReference>
<dbReference type="Pfam" id="PF00126">
    <property type="entry name" value="HTH_1"/>
    <property type="match status" value="1"/>
</dbReference>
<evidence type="ECO:0000313" key="6">
    <source>
        <dbReference type="EMBL" id="SOE80584.1"/>
    </source>
</evidence>
<dbReference type="FunFam" id="1.10.10.10:FF:000001">
    <property type="entry name" value="LysR family transcriptional regulator"/>
    <property type="match status" value="1"/>
</dbReference>
<evidence type="ECO:0000256" key="2">
    <source>
        <dbReference type="ARBA" id="ARBA00023015"/>
    </source>
</evidence>
<dbReference type="PRINTS" id="PR00039">
    <property type="entry name" value="HTHLYSR"/>
</dbReference>
<dbReference type="Gene3D" id="1.10.10.10">
    <property type="entry name" value="Winged helix-like DNA-binding domain superfamily/Winged helix DNA-binding domain"/>
    <property type="match status" value="1"/>
</dbReference>
<keyword evidence="4" id="KW-0804">Transcription</keyword>
<evidence type="ECO:0000256" key="1">
    <source>
        <dbReference type="ARBA" id="ARBA00009437"/>
    </source>
</evidence>
<dbReference type="PANTHER" id="PTHR30346:SF17">
    <property type="entry name" value="LYSR FAMILY TRANSCRIPTIONAL REGULATOR"/>
    <property type="match status" value="1"/>
</dbReference>
<name>A0A7Z7I7A0_9BURK</name>
<sequence>MELRHLRYFVAVADERNFTRAAQRLHIAQPPLSRQIQQLEETLGVQLFERNSRPLKLTETGKFFYSHAVQLLAQTAELESMTRRVGNIERSLSVGFVGSTLYGMLPKIIRRFRDENTTVELSLHEMSTMDQIRALKDGRIDVGFGRIRLEDANIRRVILREEKMIVALPVGHPLSLIKPVLALRDLVNETLIIFPKTPRPSYADQVLAAFPHGDFLGASALLDERRRPSTDRTCHAILDAHRCAGPDIRTQCGRGIGWTREVLMTDAAPVFSSANRLSTTCPTVRATRRGVRLQSPYGLPSTHPASTPLQSYPGIPKANSTASYLRLCLCNADVNLTPPDLCGSPAPSTLGNLQCKHVRACVAHEFKRVLRTRHGFVGHDGHDETRCKSRKCSALLARRRLLDEIDAGSFQRFDSERCVDLVPGLIHASRTLLLARLTCSHL</sequence>
<feature type="domain" description="HTH lysR-type" evidence="5">
    <location>
        <begin position="1"/>
        <end position="58"/>
    </location>
</feature>
<dbReference type="GO" id="GO:0003677">
    <property type="term" value="F:DNA binding"/>
    <property type="evidence" value="ECO:0007669"/>
    <property type="project" value="UniProtKB-KW"/>
</dbReference>
<comment type="similarity">
    <text evidence="1">Belongs to the LysR transcriptional regulatory family.</text>
</comment>
<reference evidence="6 7" key="1">
    <citation type="submission" date="2017-09" db="EMBL/GenBank/DDBJ databases">
        <authorList>
            <person name="Varghese N."/>
            <person name="Submissions S."/>
        </authorList>
    </citation>
    <scope>NUCLEOTIDE SEQUENCE [LARGE SCALE GENOMIC DNA]</scope>
    <source>
        <strain evidence="6 7">OK806</strain>
    </source>
</reference>
<organism evidence="6 7">
    <name type="scientific">Caballeronia arationis</name>
    <dbReference type="NCBI Taxonomy" id="1777142"/>
    <lineage>
        <taxon>Bacteria</taxon>
        <taxon>Pseudomonadati</taxon>
        <taxon>Pseudomonadota</taxon>
        <taxon>Betaproteobacteria</taxon>
        <taxon>Burkholderiales</taxon>
        <taxon>Burkholderiaceae</taxon>
        <taxon>Caballeronia</taxon>
    </lineage>
</organism>
<protein>
    <submittedName>
        <fullName evidence="6">LysR substrate binding domain-containing protein</fullName>
    </submittedName>
</protein>